<evidence type="ECO:0000313" key="2">
    <source>
        <dbReference type="Proteomes" id="UP000001491"/>
    </source>
</evidence>
<dbReference type="AlphaFoldDB" id="C5J786"/>
<proteinExistence type="predicted"/>
<dbReference type="KEGG" id="mco:MCJ_006550"/>
<dbReference type="Proteomes" id="UP000001491">
    <property type="component" value="Chromosome"/>
</dbReference>
<accession>C5J786</accession>
<name>C5J786_MESCH</name>
<sequence>MAGLGYAGYYYYQNKLNDTNDKENNIDFYTNNNFKAKDIFPNLYAGDFYQTIKISDGKVLIDEDLVSQFIKNLVSKILVNYGTISFRHKVNKSKNEIFIEIFWQYKNNKLNRNYHFILSKDIVK</sequence>
<protein>
    <submittedName>
        <fullName evidence="1">Uncharacterized protein</fullName>
    </submittedName>
</protein>
<keyword evidence="2" id="KW-1185">Reference proteome</keyword>
<gene>
    <name evidence="1" type="ordered locus">MCJ_006550</name>
</gene>
<dbReference type="EMBL" id="FM864216">
    <property type="protein sequence ID" value="CAT05349.1"/>
    <property type="molecule type" value="Genomic_DNA"/>
</dbReference>
<dbReference type="HOGENOM" id="CLU_150619_0_0_14"/>
<dbReference type="eggNOG" id="ENOG5032G2V">
    <property type="taxonomic scope" value="Bacteria"/>
</dbReference>
<organism evidence="1 2">
    <name type="scientific">Mesomycoplasma conjunctivae (strain ATCC 25834 / NCTC 10147 / HRC/581)</name>
    <name type="common">Mycoplasma conjunctivae</name>
    <dbReference type="NCBI Taxonomy" id="572263"/>
    <lineage>
        <taxon>Bacteria</taxon>
        <taxon>Bacillati</taxon>
        <taxon>Mycoplasmatota</taxon>
        <taxon>Mycoplasmoidales</taxon>
        <taxon>Metamycoplasmataceae</taxon>
        <taxon>Mesomycoplasma</taxon>
    </lineage>
</organism>
<evidence type="ECO:0000313" key="1">
    <source>
        <dbReference type="EMBL" id="CAT05349.1"/>
    </source>
</evidence>
<reference evidence="2" key="1">
    <citation type="journal article" date="2009" name="BMC Bioinformatics">
        <title>The Mycoplasma conjunctivae genome sequencing, annotation and analysis.</title>
        <authorList>
            <person name="Calderon-Copete S.P."/>
            <person name="Wigger G."/>
            <person name="Wunderlin C."/>
            <person name="Schmidheini T."/>
            <person name="Frey J."/>
            <person name="Quail M.A."/>
            <person name="Falquet L."/>
        </authorList>
    </citation>
    <scope>NUCLEOTIDE SEQUENCE [LARGE SCALE GENOMIC DNA]</scope>
    <source>
        <strain evidence="2">ATCC 25834 / NCTC 10147 / HRC/581</strain>
    </source>
</reference>
<dbReference type="NCBIfam" id="NF045957">
    <property type="entry name" value="MHO_1590_dom"/>
    <property type="match status" value="1"/>
</dbReference>